<comment type="caution">
    <text evidence="2">The sequence shown here is derived from an EMBL/GenBank/DDBJ whole genome shotgun (WGS) entry which is preliminary data.</text>
</comment>
<dbReference type="EMBL" id="JAUDZG010000003">
    <property type="protein sequence ID" value="KAK3307508.1"/>
    <property type="molecule type" value="Genomic_DNA"/>
</dbReference>
<evidence type="ECO:0000313" key="3">
    <source>
        <dbReference type="Proteomes" id="UP001273166"/>
    </source>
</evidence>
<dbReference type="AlphaFoldDB" id="A0AAJ0GWP3"/>
<organism evidence="2 3">
    <name type="scientific">Chaetomium strumarium</name>
    <dbReference type="NCBI Taxonomy" id="1170767"/>
    <lineage>
        <taxon>Eukaryota</taxon>
        <taxon>Fungi</taxon>
        <taxon>Dikarya</taxon>
        <taxon>Ascomycota</taxon>
        <taxon>Pezizomycotina</taxon>
        <taxon>Sordariomycetes</taxon>
        <taxon>Sordariomycetidae</taxon>
        <taxon>Sordariales</taxon>
        <taxon>Chaetomiaceae</taxon>
        <taxon>Chaetomium</taxon>
    </lineage>
</organism>
<evidence type="ECO:0000313" key="2">
    <source>
        <dbReference type="EMBL" id="KAK3307508.1"/>
    </source>
</evidence>
<feature type="chain" id="PRO_5042585673" description="Secreted protein" evidence="1">
    <location>
        <begin position="18"/>
        <end position="93"/>
    </location>
</feature>
<evidence type="ECO:0000256" key="1">
    <source>
        <dbReference type="SAM" id="SignalP"/>
    </source>
</evidence>
<dbReference type="Proteomes" id="UP001273166">
    <property type="component" value="Unassembled WGS sequence"/>
</dbReference>
<keyword evidence="3" id="KW-1185">Reference proteome</keyword>
<evidence type="ECO:0008006" key="4">
    <source>
        <dbReference type="Google" id="ProtNLM"/>
    </source>
</evidence>
<proteinExistence type="predicted"/>
<reference evidence="2" key="1">
    <citation type="journal article" date="2023" name="Mol. Phylogenet. Evol.">
        <title>Genome-scale phylogeny and comparative genomics of the fungal order Sordariales.</title>
        <authorList>
            <person name="Hensen N."/>
            <person name="Bonometti L."/>
            <person name="Westerberg I."/>
            <person name="Brannstrom I.O."/>
            <person name="Guillou S."/>
            <person name="Cros-Aarteil S."/>
            <person name="Calhoun S."/>
            <person name="Haridas S."/>
            <person name="Kuo A."/>
            <person name="Mondo S."/>
            <person name="Pangilinan J."/>
            <person name="Riley R."/>
            <person name="LaButti K."/>
            <person name="Andreopoulos B."/>
            <person name="Lipzen A."/>
            <person name="Chen C."/>
            <person name="Yan M."/>
            <person name="Daum C."/>
            <person name="Ng V."/>
            <person name="Clum A."/>
            <person name="Steindorff A."/>
            <person name="Ohm R.A."/>
            <person name="Martin F."/>
            <person name="Silar P."/>
            <person name="Natvig D.O."/>
            <person name="Lalanne C."/>
            <person name="Gautier V."/>
            <person name="Ament-Velasquez S.L."/>
            <person name="Kruys A."/>
            <person name="Hutchinson M.I."/>
            <person name="Powell A.J."/>
            <person name="Barry K."/>
            <person name="Miller A.N."/>
            <person name="Grigoriev I.V."/>
            <person name="Debuchy R."/>
            <person name="Gladieux P."/>
            <person name="Hiltunen Thoren M."/>
            <person name="Johannesson H."/>
        </authorList>
    </citation>
    <scope>NUCLEOTIDE SEQUENCE</scope>
    <source>
        <strain evidence="2">CBS 333.67</strain>
    </source>
</reference>
<dbReference type="RefSeq" id="XP_062723288.1">
    <property type="nucleotide sequence ID" value="XM_062862304.1"/>
</dbReference>
<dbReference type="GeneID" id="87881133"/>
<accession>A0AAJ0GWP3</accession>
<reference evidence="2" key="2">
    <citation type="submission" date="2023-06" db="EMBL/GenBank/DDBJ databases">
        <authorList>
            <consortium name="Lawrence Berkeley National Laboratory"/>
            <person name="Mondo S.J."/>
            <person name="Hensen N."/>
            <person name="Bonometti L."/>
            <person name="Westerberg I."/>
            <person name="Brannstrom I.O."/>
            <person name="Guillou S."/>
            <person name="Cros-Aarteil S."/>
            <person name="Calhoun S."/>
            <person name="Haridas S."/>
            <person name="Kuo A."/>
            <person name="Pangilinan J."/>
            <person name="Riley R."/>
            <person name="Labutti K."/>
            <person name="Andreopoulos B."/>
            <person name="Lipzen A."/>
            <person name="Chen C."/>
            <person name="Yanf M."/>
            <person name="Daum C."/>
            <person name="Ng V."/>
            <person name="Clum A."/>
            <person name="Steindorff A."/>
            <person name="Ohm R."/>
            <person name="Martin F."/>
            <person name="Silar P."/>
            <person name="Natvig D."/>
            <person name="Lalanne C."/>
            <person name="Gautier V."/>
            <person name="Ament-Velasquez S.L."/>
            <person name="Kruys A."/>
            <person name="Hutchinson M.I."/>
            <person name="Powell A.J."/>
            <person name="Barry K."/>
            <person name="Miller A.N."/>
            <person name="Grigoriev I.V."/>
            <person name="Debuchy R."/>
            <person name="Gladieux P."/>
            <person name="Thoren M.H."/>
            <person name="Johannesson H."/>
        </authorList>
    </citation>
    <scope>NUCLEOTIDE SEQUENCE</scope>
    <source>
        <strain evidence="2">CBS 333.67</strain>
    </source>
</reference>
<keyword evidence="1" id="KW-0732">Signal</keyword>
<feature type="signal peptide" evidence="1">
    <location>
        <begin position="1"/>
        <end position="17"/>
    </location>
</feature>
<gene>
    <name evidence="2" type="ORF">B0T15DRAFT_180832</name>
</gene>
<name>A0AAJ0GWP3_9PEZI</name>
<sequence>MSKCAPICSVLLWSGRAAFWQTRSAVPPSYPRFNPDNWNQSLDTHAPYLGKLVSGPDSISGARGSRNRDCQHTTLHLRTTGLSRRAKSVSTNT</sequence>
<protein>
    <recommendedName>
        <fullName evidence="4">Secreted protein</fullName>
    </recommendedName>
</protein>